<dbReference type="EMBL" id="JAHWXP010000003">
    <property type="protein sequence ID" value="MBY8337454.1"/>
    <property type="molecule type" value="Genomic_DNA"/>
</dbReference>
<accession>A0ABS7PEH4</accession>
<comment type="caution">
    <text evidence="3">The sequence shown here is derived from an EMBL/GenBank/DDBJ whole genome shotgun (WGS) entry which is preliminary data.</text>
</comment>
<dbReference type="RefSeq" id="WP_222825017.1">
    <property type="nucleotide sequence ID" value="NZ_JAHWXP010000003.1"/>
</dbReference>
<feature type="chain" id="PRO_5045050390" evidence="2">
    <location>
        <begin position="26"/>
        <end position="214"/>
    </location>
</feature>
<dbReference type="Proteomes" id="UP000759298">
    <property type="component" value="Unassembled WGS sequence"/>
</dbReference>
<name>A0ABS7PEH4_9SPHN</name>
<keyword evidence="2" id="KW-0732">Signal</keyword>
<organism evidence="3 4">
    <name type="scientific">Alteriqipengyuania abyssalis</name>
    <dbReference type="NCBI Taxonomy" id="2860200"/>
    <lineage>
        <taxon>Bacteria</taxon>
        <taxon>Pseudomonadati</taxon>
        <taxon>Pseudomonadota</taxon>
        <taxon>Alphaproteobacteria</taxon>
        <taxon>Sphingomonadales</taxon>
        <taxon>Erythrobacteraceae</taxon>
        <taxon>Alteriqipengyuania</taxon>
    </lineage>
</organism>
<gene>
    <name evidence="3" type="ORF">KYN89_10355</name>
</gene>
<keyword evidence="4" id="KW-1185">Reference proteome</keyword>
<proteinExistence type="predicted"/>
<sequence>MKRNARLAAAMLTSALVLGLGGCSAPDFNRSLYSLNQPVVERTHYTLDVAAGPGGLPIPEQRRLAGWFEALDLDYGDRVAVEADTASPATIAAVAGIVERYGLLLSEQAPVTEGFVEPGRTRVVVTRSVATVPTCPNWSDDGDGNFANATSRNYGCATNSNYAAMVANPEDLVRGQSSRGGSSVNGSTRAIEAYRSGGSPSASSAPATGSGSPD</sequence>
<feature type="compositionally biased region" description="Low complexity" evidence="1">
    <location>
        <begin position="174"/>
        <end position="187"/>
    </location>
</feature>
<feature type="compositionally biased region" description="Low complexity" evidence="1">
    <location>
        <begin position="196"/>
        <end position="214"/>
    </location>
</feature>
<dbReference type="PROSITE" id="PS51257">
    <property type="entry name" value="PROKAR_LIPOPROTEIN"/>
    <property type="match status" value="1"/>
</dbReference>
<evidence type="ECO:0000313" key="4">
    <source>
        <dbReference type="Proteomes" id="UP000759298"/>
    </source>
</evidence>
<dbReference type="Pfam" id="PF09476">
    <property type="entry name" value="Pilus_CpaD"/>
    <property type="match status" value="1"/>
</dbReference>
<evidence type="ECO:0000256" key="1">
    <source>
        <dbReference type="SAM" id="MobiDB-lite"/>
    </source>
</evidence>
<protein>
    <submittedName>
        <fullName evidence="3">CpaD family pilus assembly protein</fullName>
    </submittedName>
</protein>
<dbReference type="InterPro" id="IPR019027">
    <property type="entry name" value="Pilus_biogenesis_CpaD-related"/>
</dbReference>
<evidence type="ECO:0000256" key="2">
    <source>
        <dbReference type="SAM" id="SignalP"/>
    </source>
</evidence>
<feature type="signal peptide" evidence="2">
    <location>
        <begin position="1"/>
        <end position="25"/>
    </location>
</feature>
<feature type="region of interest" description="Disordered" evidence="1">
    <location>
        <begin position="173"/>
        <end position="214"/>
    </location>
</feature>
<evidence type="ECO:0000313" key="3">
    <source>
        <dbReference type="EMBL" id="MBY8337454.1"/>
    </source>
</evidence>
<reference evidence="3 4" key="1">
    <citation type="submission" date="2021-07" db="EMBL/GenBank/DDBJ databases">
        <title>Alteriqipengyuania abyssalis NZ-12B nov, sp.nov isolated from deep sea sponge in pacific ocean.</title>
        <authorList>
            <person name="Tareen S."/>
            <person name="Wink J."/>
        </authorList>
    </citation>
    <scope>NUCLEOTIDE SEQUENCE [LARGE SCALE GENOMIC DNA]</scope>
    <source>
        <strain evidence="3 4">NZ-12B</strain>
    </source>
</reference>